<dbReference type="SUPFAM" id="SSF46689">
    <property type="entry name" value="Homeodomain-like"/>
    <property type="match status" value="2"/>
</dbReference>
<keyword evidence="6" id="KW-0238">DNA-binding</keyword>
<protein>
    <submittedName>
        <fullName evidence="10">Helix-turn-helix domain-containing protein</fullName>
    </submittedName>
</protein>
<dbReference type="EMBL" id="JBHMAG010000003">
    <property type="protein sequence ID" value="MFB9750615.1"/>
    <property type="molecule type" value="Genomic_DNA"/>
</dbReference>
<dbReference type="RefSeq" id="WP_344906669.1">
    <property type="nucleotide sequence ID" value="NZ_BAAAYO010000005.1"/>
</dbReference>
<feature type="domain" description="Fe/B12 periplasmic-binding" evidence="9">
    <location>
        <begin position="299"/>
        <end position="556"/>
    </location>
</feature>
<dbReference type="SUPFAM" id="SSF53807">
    <property type="entry name" value="Helical backbone' metal receptor"/>
    <property type="match status" value="1"/>
</dbReference>
<evidence type="ECO:0000259" key="9">
    <source>
        <dbReference type="PROSITE" id="PS50983"/>
    </source>
</evidence>
<comment type="caution">
    <text evidence="10">The sequence shown here is derived from an EMBL/GenBank/DDBJ whole genome shotgun (WGS) entry which is preliminary data.</text>
</comment>
<keyword evidence="3" id="KW-0813">Transport</keyword>
<keyword evidence="7" id="KW-0804">Transcription</keyword>
<organism evidence="10 11">
    <name type="scientific">Paenibacillus hodogayensis</name>
    <dbReference type="NCBI Taxonomy" id="279208"/>
    <lineage>
        <taxon>Bacteria</taxon>
        <taxon>Bacillati</taxon>
        <taxon>Bacillota</taxon>
        <taxon>Bacilli</taxon>
        <taxon>Bacillales</taxon>
        <taxon>Paenibacillaceae</taxon>
        <taxon>Paenibacillus</taxon>
    </lineage>
</organism>
<dbReference type="PANTHER" id="PTHR30532">
    <property type="entry name" value="IRON III DICITRATE-BINDING PERIPLASMIC PROTEIN"/>
    <property type="match status" value="1"/>
</dbReference>
<proteinExistence type="inferred from homology"/>
<name>A0ABV5VQR7_9BACL</name>
<evidence type="ECO:0000256" key="2">
    <source>
        <dbReference type="ARBA" id="ARBA00008814"/>
    </source>
</evidence>
<keyword evidence="11" id="KW-1185">Reference proteome</keyword>
<evidence type="ECO:0000313" key="11">
    <source>
        <dbReference type="Proteomes" id="UP001589619"/>
    </source>
</evidence>
<dbReference type="InterPro" id="IPR051313">
    <property type="entry name" value="Bact_iron-sidero_bind"/>
</dbReference>
<evidence type="ECO:0000256" key="7">
    <source>
        <dbReference type="ARBA" id="ARBA00023163"/>
    </source>
</evidence>
<dbReference type="Gene3D" id="1.10.10.60">
    <property type="entry name" value="Homeodomain-like"/>
    <property type="match status" value="2"/>
</dbReference>
<evidence type="ECO:0000256" key="5">
    <source>
        <dbReference type="ARBA" id="ARBA00023015"/>
    </source>
</evidence>
<gene>
    <name evidence="10" type="ORF">ACFFNY_03435</name>
</gene>
<keyword evidence="5" id="KW-0805">Transcription regulation</keyword>
<evidence type="ECO:0000256" key="4">
    <source>
        <dbReference type="ARBA" id="ARBA00022729"/>
    </source>
</evidence>
<dbReference type="PANTHER" id="PTHR30532:SF24">
    <property type="entry name" value="FERRIC ENTEROBACTIN-BINDING PERIPLASMIC PROTEIN FEPB"/>
    <property type="match status" value="1"/>
</dbReference>
<evidence type="ECO:0000256" key="1">
    <source>
        <dbReference type="ARBA" id="ARBA00004196"/>
    </source>
</evidence>
<evidence type="ECO:0000256" key="3">
    <source>
        <dbReference type="ARBA" id="ARBA00022448"/>
    </source>
</evidence>
<dbReference type="Gene3D" id="3.40.50.1980">
    <property type="entry name" value="Nitrogenase molybdenum iron protein domain"/>
    <property type="match status" value="2"/>
</dbReference>
<dbReference type="PROSITE" id="PS50983">
    <property type="entry name" value="FE_B12_PBP"/>
    <property type="match status" value="1"/>
</dbReference>
<comment type="subcellular location">
    <subcellularLocation>
        <location evidence="1">Cell envelope</location>
    </subcellularLocation>
</comment>
<dbReference type="Proteomes" id="UP001589619">
    <property type="component" value="Unassembled WGS sequence"/>
</dbReference>
<dbReference type="InterPro" id="IPR002491">
    <property type="entry name" value="ABC_transptr_periplasmic_BD"/>
</dbReference>
<sequence>MKREKALAAADGYDALRHLWFRLRDIVSIGPDSPLVGLHYATAHLLLIAVDREAHIVADGHMTALKPGGAFVCLPRQLVQVTMQATLRESGQNGEEHGLWAVRFDAIEEGQLAAPALEETRSQDRRHLFPLHGGFVLSDPGWMQAALSGIRQFREAGTGLGALRAQTAFHEALCRLLEDAALSAQPAQDSHAEEAMDRALDYMERHLDQSVTIDELARQAGLSRYHYMRSFKQKHGISAMDYLTGLRINKAKQLMDGSPGRLREIARQVGYSDEYYFIRKFKQQVGIPPATFIKKRQRKVAAYSFPNIGQLLALQIVPIAAPMDHSWTDAYRKKYETDVQTKLSHDYAFNREALRLAPPDCIIGVDHFVPAEEQEKLRQIAPALFVPWLDADWRQHLRVTSGFLGIVEEAESWLDQYDRTAAVARERVSGIVKDDKVLVLHMVRDHCYAYGARSVAGVLYEDLRLAPPSGIAGTDSHKRLDFSGLAELDADRLLLMFPGATDAQAQWEALRQTEPWRKLKAVRNNRVSLLPLFPWFEYSAHTQQQFLSEALSVFHA</sequence>
<evidence type="ECO:0000256" key="6">
    <source>
        <dbReference type="ARBA" id="ARBA00023125"/>
    </source>
</evidence>
<dbReference type="Pfam" id="PF12833">
    <property type="entry name" value="HTH_18"/>
    <property type="match status" value="1"/>
</dbReference>
<dbReference type="InterPro" id="IPR009057">
    <property type="entry name" value="Homeodomain-like_sf"/>
</dbReference>
<comment type="similarity">
    <text evidence="2">Belongs to the bacterial solute-binding protein 8 family.</text>
</comment>
<accession>A0ABV5VQR7</accession>
<dbReference type="InterPro" id="IPR018062">
    <property type="entry name" value="HTH_AraC-typ_CS"/>
</dbReference>
<dbReference type="InterPro" id="IPR018060">
    <property type="entry name" value="HTH_AraC"/>
</dbReference>
<evidence type="ECO:0000313" key="10">
    <source>
        <dbReference type="EMBL" id="MFB9750615.1"/>
    </source>
</evidence>
<dbReference type="SMART" id="SM00342">
    <property type="entry name" value="HTH_ARAC"/>
    <property type="match status" value="1"/>
</dbReference>
<reference evidence="10 11" key="1">
    <citation type="submission" date="2024-09" db="EMBL/GenBank/DDBJ databases">
        <authorList>
            <person name="Sun Q."/>
            <person name="Mori K."/>
        </authorList>
    </citation>
    <scope>NUCLEOTIDE SEQUENCE [LARGE SCALE GENOMIC DNA]</scope>
    <source>
        <strain evidence="10 11">JCM 12520</strain>
    </source>
</reference>
<evidence type="ECO:0000259" key="8">
    <source>
        <dbReference type="PROSITE" id="PS01124"/>
    </source>
</evidence>
<dbReference type="PROSITE" id="PS00041">
    <property type="entry name" value="HTH_ARAC_FAMILY_1"/>
    <property type="match status" value="1"/>
</dbReference>
<keyword evidence="4" id="KW-0732">Signal</keyword>
<dbReference type="PROSITE" id="PS01124">
    <property type="entry name" value="HTH_ARAC_FAMILY_2"/>
    <property type="match status" value="1"/>
</dbReference>
<feature type="domain" description="HTH araC/xylS-type" evidence="8">
    <location>
        <begin position="197"/>
        <end position="295"/>
    </location>
</feature>
<dbReference type="Pfam" id="PF01497">
    <property type="entry name" value="Peripla_BP_2"/>
    <property type="match status" value="1"/>
</dbReference>